<dbReference type="EMBL" id="JARKNE010000005">
    <property type="protein sequence ID" value="KAK5833952.1"/>
    <property type="molecule type" value="Genomic_DNA"/>
</dbReference>
<comment type="caution">
    <text evidence="1">The sequence shown here is derived from an EMBL/GenBank/DDBJ whole genome shotgun (WGS) entry which is preliminary data.</text>
</comment>
<name>A0ABR0Q434_GOSAR</name>
<keyword evidence="2" id="KW-1185">Reference proteome</keyword>
<evidence type="ECO:0000313" key="1">
    <source>
        <dbReference type="EMBL" id="KAK5833952.1"/>
    </source>
</evidence>
<dbReference type="Proteomes" id="UP001358586">
    <property type="component" value="Chromosome 5"/>
</dbReference>
<reference evidence="1 2" key="1">
    <citation type="submission" date="2023-03" db="EMBL/GenBank/DDBJ databases">
        <title>WGS of Gossypium arboreum.</title>
        <authorList>
            <person name="Yu D."/>
        </authorList>
    </citation>
    <scope>NUCLEOTIDE SEQUENCE [LARGE SCALE GENOMIC DNA]</scope>
    <source>
        <tissue evidence="1">Leaf</tissue>
    </source>
</reference>
<proteinExistence type="predicted"/>
<accession>A0ABR0Q434</accession>
<organism evidence="1 2">
    <name type="scientific">Gossypium arboreum</name>
    <name type="common">Tree cotton</name>
    <name type="synonym">Gossypium nanking</name>
    <dbReference type="NCBI Taxonomy" id="29729"/>
    <lineage>
        <taxon>Eukaryota</taxon>
        <taxon>Viridiplantae</taxon>
        <taxon>Streptophyta</taxon>
        <taxon>Embryophyta</taxon>
        <taxon>Tracheophyta</taxon>
        <taxon>Spermatophyta</taxon>
        <taxon>Magnoliopsida</taxon>
        <taxon>eudicotyledons</taxon>
        <taxon>Gunneridae</taxon>
        <taxon>Pentapetalae</taxon>
        <taxon>rosids</taxon>
        <taxon>malvids</taxon>
        <taxon>Malvales</taxon>
        <taxon>Malvaceae</taxon>
        <taxon>Malvoideae</taxon>
        <taxon>Gossypium</taxon>
    </lineage>
</organism>
<protein>
    <submittedName>
        <fullName evidence="1">Uncharacterized protein</fullName>
    </submittedName>
</protein>
<gene>
    <name evidence="1" type="ORF">PVK06_017820</name>
</gene>
<sequence>MEKVKAEYWEKKFQEMQSLDLTLEKENQGLKTKITELRRSLHLHQSCDSTVEDSKLLIEQLGVREYHLKGELHQFRGQVRERDHVIEEAVAQIREVAEHV</sequence>
<evidence type="ECO:0000313" key="2">
    <source>
        <dbReference type="Proteomes" id="UP001358586"/>
    </source>
</evidence>